<dbReference type="PROSITE" id="PS51257">
    <property type="entry name" value="PROKAR_LIPOPROTEIN"/>
    <property type="match status" value="1"/>
</dbReference>
<sequence>MSERLSLVTFLAVLLVACGSPARKARVGLDSPDISVRIAAAKAVSQAGDEKAVPKLICLLKDEDADMRRAAASALGKIGSADAAEPLAEMYKKEEYHDVARAAARALVKIGEPSVEPFIGLLRSVKADVRAGAAWGLGRLESRKAVEPLIRLLDDRDEDVRIAAIYALRRIGNKRGMDAIAREVQNQDENVESAAEKALSGRGYESQLNKARRIIRRFPR</sequence>
<dbReference type="PANTHER" id="PTHR12697:SF5">
    <property type="entry name" value="DEOXYHYPUSINE HYDROXYLASE"/>
    <property type="match status" value="1"/>
</dbReference>
<dbReference type="PANTHER" id="PTHR12697">
    <property type="entry name" value="PBS LYASE HEAT-LIKE PROTEIN"/>
    <property type="match status" value="1"/>
</dbReference>
<protein>
    <recommendedName>
        <fullName evidence="4">HEAT repeat domain-containing protein</fullName>
    </recommendedName>
</protein>
<dbReference type="InterPro" id="IPR011989">
    <property type="entry name" value="ARM-like"/>
</dbReference>
<reference evidence="2 3" key="1">
    <citation type="submission" date="2017-07" db="EMBL/GenBank/DDBJ databases">
        <title>Recovery of genomes from metagenomes via a dereplication, aggregation, and scoring strategy.</title>
        <authorList>
            <person name="Sieber C.M."/>
            <person name="Probst A.J."/>
            <person name="Sharrar A."/>
            <person name="Thomas B.C."/>
            <person name="Hess M."/>
            <person name="Tringe S.G."/>
            <person name="Banfield J.F."/>
        </authorList>
    </citation>
    <scope>NUCLEOTIDE SEQUENCE [LARGE SCALE GENOMIC DNA]</scope>
    <source>
        <strain evidence="2">JGI_Cruoil_03_51_56</strain>
    </source>
</reference>
<dbReference type="AlphaFoldDB" id="A0A235BPA3"/>
<dbReference type="SMART" id="SM00567">
    <property type="entry name" value="EZ_HEAT"/>
    <property type="match status" value="5"/>
</dbReference>
<evidence type="ECO:0008006" key="4">
    <source>
        <dbReference type="Google" id="ProtNLM"/>
    </source>
</evidence>
<proteinExistence type="predicted"/>
<name>A0A235BPA3_UNCW3</name>
<dbReference type="GO" id="GO:0016491">
    <property type="term" value="F:oxidoreductase activity"/>
    <property type="evidence" value="ECO:0007669"/>
    <property type="project" value="TreeGrafter"/>
</dbReference>
<dbReference type="Pfam" id="PF13646">
    <property type="entry name" value="HEAT_2"/>
    <property type="match status" value="2"/>
</dbReference>
<dbReference type="EMBL" id="NOZP01000183">
    <property type="protein sequence ID" value="OYD14051.1"/>
    <property type="molecule type" value="Genomic_DNA"/>
</dbReference>
<dbReference type="PROSITE" id="PS50077">
    <property type="entry name" value="HEAT_REPEAT"/>
    <property type="match status" value="2"/>
</dbReference>
<comment type="function">
    <text evidence="1">Catalyzes the hydroxylation of the N(6)-(4-aminobutyl)-L-lysine intermediate produced by deoxyhypusine synthase/DHPS on a critical lysine of the eukaryotic translation initiation factor 5A/eIF-5A. This is the second step of the post-translational modification of that lysine into an unusual amino acid residue named hypusine. Hypusination is unique to mature eIF-5A factor and is essential for its function.</text>
</comment>
<dbReference type="SUPFAM" id="SSF48371">
    <property type="entry name" value="ARM repeat"/>
    <property type="match status" value="1"/>
</dbReference>
<accession>A0A235BPA3</accession>
<evidence type="ECO:0000313" key="2">
    <source>
        <dbReference type="EMBL" id="OYD14051.1"/>
    </source>
</evidence>
<dbReference type="InterPro" id="IPR016024">
    <property type="entry name" value="ARM-type_fold"/>
</dbReference>
<evidence type="ECO:0000256" key="1">
    <source>
        <dbReference type="ARBA" id="ARBA00045876"/>
    </source>
</evidence>
<organism evidence="2 3">
    <name type="scientific">candidate division WOR-3 bacterium JGI_Cruoil_03_51_56</name>
    <dbReference type="NCBI Taxonomy" id="1973747"/>
    <lineage>
        <taxon>Bacteria</taxon>
        <taxon>Bacteria division WOR-3</taxon>
    </lineage>
</organism>
<gene>
    <name evidence="2" type="ORF">CH330_09605</name>
</gene>
<dbReference type="Proteomes" id="UP000215559">
    <property type="component" value="Unassembled WGS sequence"/>
</dbReference>
<evidence type="ECO:0000313" key="3">
    <source>
        <dbReference type="Proteomes" id="UP000215559"/>
    </source>
</evidence>
<comment type="caution">
    <text evidence="2">The sequence shown here is derived from an EMBL/GenBank/DDBJ whole genome shotgun (WGS) entry which is preliminary data.</text>
</comment>
<dbReference type="Gene3D" id="1.25.10.10">
    <property type="entry name" value="Leucine-rich Repeat Variant"/>
    <property type="match status" value="2"/>
</dbReference>
<dbReference type="InterPro" id="IPR021133">
    <property type="entry name" value="HEAT_type_2"/>
</dbReference>
<dbReference type="InterPro" id="IPR004155">
    <property type="entry name" value="PBS_lyase_HEAT"/>
</dbReference>